<evidence type="ECO:0000256" key="1">
    <source>
        <dbReference type="SAM" id="SignalP"/>
    </source>
</evidence>
<gene>
    <name evidence="2" type="ORF">HOO69_21420</name>
</gene>
<organism evidence="2 3">
    <name type="scientific">Vibrio europaeus</name>
    <dbReference type="NCBI Taxonomy" id="300876"/>
    <lineage>
        <taxon>Bacteria</taxon>
        <taxon>Pseudomonadati</taxon>
        <taxon>Pseudomonadota</taxon>
        <taxon>Gammaproteobacteria</taxon>
        <taxon>Vibrionales</taxon>
        <taxon>Vibrionaceae</taxon>
        <taxon>Vibrio</taxon>
        <taxon>Vibrio oreintalis group</taxon>
    </lineage>
</organism>
<dbReference type="Proteomes" id="UP000501443">
    <property type="component" value="Chromosome 2"/>
</dbReference>
<name>A0AAE7AYH1_9VIBR</name>
<evidence type="ECO:0000313" key="2">
    <source>
        <dbReference type="EMBL" id="QJY39103.1"/>
    </source>
</evidence>
<feature type="signal peptide" evidence="1">
    <location>
        <begin position="1"/>
        <end position="29"/>
    </location>
</feature>
<sequence>MSITSTIEVLMKKLICLASLSVFALPAYADGVSLDYAVRADIGTSTLHSLKLGHVYLPYTPDWHSRSYQDLKIEGKTYRFKAEWGTNCNYGATYSIKPNGKPVMTITSTNEGCSPLGKLAPLK</sequence>
<protein>
    <submittedName>
        <fullName evidence="2">Uncharacterized protein</fullName>
    </submittedName>
</protein>
<reference evidence="2 3" key="1">
    <citation type="submission" date="2020-05" db="EMBL/GenBank/DDBJ databases">
        <title>First description outside Europe of the emergent pathogen for shellfish aquaculture Vibrio europaeus.</title>
        <authorList>
            <person name="Dubert J."/>
            <person name="Rojas R."/>
        </authorList>
    </citation>
    <scope>NUCLEOTIDE SEQUENCE [LARGE SCALE GENOMIC DNA]</scope>
    <source>
        <strain evidence="2 3">NPI-1</strain>
    </source>
</reference>
<dbReference type="RefSeq" id="WP_171803106.1">
    <property type="nucleotide sequence ID" value="NZ_CP053543.1"/>
</dbReference>
<feature type="chain" id="PRO_5041961931" evidence="1">
    <location>
        <begin position="30"/>
        <end position="123"/>
    </location>
</feature>
<dbReference type="AlphaFoldDB" id="A0AAE7AYH1"/>
<proteinExistence type="predicted"/>
<keyword evidence="1" id="KW-0732">Signal</keyword>
<dbReference type="EMBL" id="CP053543">
    <property type="protein sequence ID" value="QJY39103.1"/>
    <property type="molecule type" value="Genomic_DNA"/>
</dbReference>
<evidence type="ECO:0000313" key="3">
    <source>
        <dbReference type="Proteomes" id="UP000501443"/>
    </source>
</evidence>
<accession>A0AAE7AYH1</accession>